<dbReference type="InterPro" id="IPR025660">
    <property type="entry name" value="Pept_his_AS"/>
</dbReference>
<keyword evidence="4" id="KW-0378">Hydrolase</keyword>
<evidence type="ECO:0000313" key="11">
    <source>
        <dbReference type="Proteomes" id="UP001153321"/>
    </source>
</evidence>
<dbReference type="PANTHER" id="PTHR12411">
    <property type="entry name" value="CYSTEINE PROTEASE FAMILY C1-RELATED"/>
    <property type="match status" value="1"/>
</dbReference>
<dbReference type="Proteomes" id="UP001153321">
    <property type="component" value="Chromosome 6"/>
</dbReference>
<dbReference type="EMBL" id="LR824537">
    <property type="protein sequence ID" value="CAH1645473.1"/>
    <property type="molecule type" value="Genomic_DNA"/>
</dbReference>
<dbReference type="Pfam" id="PF00112">
    <property type="entry name" value="Peptidase_C1"/>
    <property type="match status" value="1"/>
</dbReference>
<dbReference type="InterPro" id="IPR013128">
    <property type="entry name" value="Peptidase_C1A"/>
</dbReference>
<dbReference type="SUPFAM" id="SSF54001">
    <property type="entry name" value="Cysteine proteinases"/>
    <property type="match status" value="1"/>
</dbReference>
<accession>A0A9P0ICM2</accession>
<keyword evidence="6" id="KW-0865">Zymogen</keyword>
<reference evidence="10" key="1">
    <citation type="submission" date="2022-02" db="EMBL/GenBank/DDBJ databases">
        <authorList>
            <person name="King R."/>
        </authorList>
    </citation>
    <scope>NUCLEOTIDE SEQUENCE</scope>
</reference>
<evidence type="ECO:0000313" key="10">
    <source>
        <dbReference type="EMBL" id="CAH1645473.1"/>
    </source>
</evidence>
<evidence type="ECO:0000256" key="5">
    <source>
        <dbReference type="ARBA" id="ARBA00022807"/>
    </source>
</evidence>
<dbReference type="FunFam" id="3.90.70.10:FF:000031">
    <property type="entry name" value="Cathepsin B"/>
    <property type="match status" value="1"/>
</dbReference>
<feature type="chain" id="PRO_5040237437" description="Peptidase C1A papain C-terminal domain-containing protein" evidence="8">
    <location>
        <begin position="20"/>
        <end position="325"/>
    </location>
</feature>
<evidence type="ECO:0000256" key="4">
    <source>
        <dbReference type="ARBA" id="ARBA00022801"/>
    </source>
</evidence>
<keyword evidence="5" id="KW-0788">Thiol protease</keyword>
<sequence length="325" mass="36393">MARFCAVFGVLFALVAVNGNQNLHPLSDEFIDLINSKQNFWSAGRNFPKNTPISYLKNLLGALEDKNFHNLRKVDHLDDIETRSNLPESFDSREKWPNCPSLNEVRDQGSCGSCWAFGAVEAMTDRYCIYSDGKQHFHFSAQDLLTCCDICGSGCNGGYPSAAWYYWESNGIVSGGNYNSSEGCKPYEIPACEHHAVGPLPPCGNILPTPSCNKTCNTGYNTDYEKDKRRGKTVYSVDSNEESIKTELLKNGPLEVSFVVYTDFFNYKEGVYVHTDAPFAGRHAVKMLGWGVENGVKYWLVANSWNPNWGTRDSLKYCVEKITAK</sequence>
<keyword evidence="11" id="KW-1185">Reference proteome</keyword>
<evidence type="ECO:0000256" key="6">
    <source>
        <dbReference type="ARBA" id="ARBA00023145"/>
    </source>
</evidence>
<dbReference type="InterPro" id="IPR038765">
    <property type="entry name" value="Papain-like_cys_pep_sf"/>
</dbReference>
<keyword evidence="7" id="KW-1015">Disulfide bond</keyword>
<dbReference type="CDD" id="cd02620">
    <property type="entry name" value="Peptidase_C1A_CathepsinB"/>
    <property type="match status" value="1"/>
</dbReference>
<evidence type="ECO:0000256" key="1">
    <source>
        <dbReference type="ARBA" id="ARBA00008455"/>
    </source>
</evidence>
<evidence type="ECO:0000259" key="9">
    <source>
        <dbReference type="SMART" id="SM00645"/>
    </source>
</evidence>
<dbReference type="AlphaFoldDB" id="A0A9P0ICM2"/>
<dbReference type="PRINTS" id="PR00705">
    <property type="entry name" value="PAPAIN"/>
</dbReference>
<evidence type="ECO:0000256" key="3">
    <source>
        <dbReference type="ARBA" id="ARBA00022729"/>
    </source>
</evidence>
<evidence type="ECO:0000256" key="8">
    <source>
        <dbReference type="SAM" id="SignalP"/>
    </source>
</evidence>
<organism evidence="10 11">
    <name type="scientific">Spodoptera littoralis</name>
    <name type="common">Egyptian cotton leafworm</name>
    <dbReference type="NCBI Taxonomy" id="7109"/>
    <lineage>
        <taxon>Eukaryota</taxon>
        <taxon>Metazoa</taxon>
        <taxon>Ecdysozoa</taxon>
        <taxon>Arthropoda</taxon>
        <taxon>Hexapoda</taxon>
        <taxon>Insecta</taxon>
        <taxon>Pterygota</taxon>
        <taxon>Neoptera</taxon>
        <taxon>Endopterygota</taxon>
        <taxon>Lepidoptera</taxon>
        <taxon>Glossata</taxon>
        <taxon>Ditrysia</taxon>
        <taxon>Noctuoidea</taxon>
        <taxon>Noctuidae</taxon>
        <taxon>Amphipyrinae</taxon>
        <taxon>Spodoptera</taxon>
    </lineage>
</organism>
<dbReference type="InterPro" id="IPR000169">
    <property type="entry name" value="Pept_cys_AS"/>
</dbReference>
<gene>
    <name evidence="10" type="ORF">SPLIT_LOCUS10825</name>
</gene>
<dbReference type="InterPro" id="IPR000668">
    <property type="entry name" value="Peptidase_C1A_C"/>
</dbReference>
<dbReference type="Gene3D" id="3.90.70.10">
    <property type="entry name" value="Cysteine proteinases"/>
    <property type="match status" value="1"/>
</dbReference>
<dbReference type="InterPro" id="IPR012599">
    <property type="entry name" value="Propeptide_C1A"/>
</dbReference>
<evidence type="ECO:0000256" key="2">
    <source>
        <dbReference type="ARBA" id="ARBA00022670"/>
    </source>
</evidence>
<name>A0A9P0ICM2_SPOLI</name>
<dbReference type="Pfam" id="PF08127">
    <property type="entry name" value="Propeptide_C1"/>
    <property type="match status" value="1"/>
</dbReference>
<comment type="similarity">
    <text evidence="1">Belongs to the peptidase C1 family.</text>
</comment>
<feature type="signal peptide" evidence="8">
    <location>
        <begin position="1"/>
        <end position="19"/>
    </location>
</feature>
<protein>
    <recommendedName>
        <fullName evidence="9">Peptidase C1A papain C-terminal domain-containing protein</fullName>
    </recommendedName>
</protein>
<evidence type="ECO:0000256" key="7">
    <source>
        <dbReference type="ARBA" id="ARBA00023157"/>
    </source>
</evidence>
<proteinExistence type="inferred from homology"/>
<dbReference type="GO" id="GO:0006508">
    <property type="term" value="P:proteolysis"/>
    <property type="evidence" value="ECO:0007669"/>
    <property type="project" value="UniProtKB-KW"/>
</dbReference>
<dbReference type="SMART" id="SM00645">
    <property type="entry name" value="Pept_C1"/>
    <property type="match status" value="1"/>
</dbReference>
<keyword evidence="2" id="KW-0645">Protease</keyword>
<dbReference type="PROSITE" id="PS00639">
    <property type="entry name" value="THIOL_PROTEASE_HIS"/>
    <property type="match status" value="1"/>
</dbReference>
<keyword evidence="3 8" id="KW-0732">Signal</keyword>
<feature type="domain" description="Peptidase C1A papain C-terminal" evidence="9">
    <location>
        <begin position="86"/>
        <end position="322"/>
    </location>
</feature>
<dbReference type="PROSITE" id="PS00139">
    <property type="entry name" value="THIOL_PROTEASE_CYS"/>
    <property type="match status" value="1"/>
</dbReference>
<dbReference type="GO" id="GO:0004197">
    <property type="term" value="F:cysteine-type endopeptidase activity"/>
    <property type="evidence" value="ECO:0007669"/>
    <property type="project" value="InterPro"/>
</dbReference>